<comment type="caution">
    <text evidence="3">The sequence shown here is derived from an EMBL/GenBank/DDBJ whole genome shotgun (WGS) entry which is preliminary data.</text>
</comment>
<evidence type="ECO:0000256" key="1">
    <source>
        <dbReference type="ARBA" id="ARBA00001966"/>
    </source>
</evidence>
<reference evidence="3 4" key="1">
    <citation type="submission" date="2015-01" db="EMBL/GenBank/DDBJ databases">
        <title>Vibrio sp. C94 JCM 19241 whole genome shotgun sequence.</title>
        <authorList>
            <person name="Sawabe T."/>
            <person name="Meirelles P."/>
            <person name="Feng G."/>
            <person name="Sayaka M."/>
            <person name="Hattori M."/>
            <person name="Ohkuma M."/>
        </authorList>
    </citation>
    <scope>NUCLEOTIDE SEQUENCE [LARGE SCALE GENOMIC DNA]</scope>
    <source>
        <strain evidence="4">JCM 19241</strain>
    </source>
</reference>
<dbReference type="GO" id="GO:0016491">
    <property type="term" value="F:oxidoreductase activity"/>
    <property type="evidence" value="ECO:0007669"/>
    <property type="project" value="InterPro"/>
</dbReference>
<feature type="domain" description="4Fe4S-binding SPASM" evidence="2">
    <location>
        <begin position="2"/>
        <end position="56"/>
    </location>
</feature>
<dbReference type="PANTHER" id="PTHR43273:SF3">
    <property type="entry name" value="ANAEROBIC SULFATASE-MATURATING ENZYME HOMOLOG ASLB-RELATED"/>
    <property type="match status" value="1"/>
</dbReference>
<sequence>MEPNGDLYTCDHYVYPEHKVGNIHHDNLEGIIYGEKQQEFGYNKIESLTRECQTCEYVFACYASALKSFHQEQEWRSQSKLPVCWLEEILCHIDQRMARIARLYGYPVKFGRYNDERMAQMLGQNQRHIFNVSY</sequence>
<dbReference type="SUPFAM" id="SSF102114">
    <property type="entry name" value="Radical SAM enzymes"/>
    <property type="match status" value="1"/>
</dbReference>
<dbReference type="NCBIfam" id="TIGR04085">
    <property type="entry name" value="rSAM_more_4Fe4S"/>
    <property type="match status" value="1"/>
</dbReference>
<dbReference type="InterPro" id="IPR023867">
    <property type="entry name" value="Sulphatase_maturase_rSAM"/>
</dbReference>
<dbReference type="PANTHER" id="PTHR43273">
    <property type="entry name" value="ANAEROBIC SULFATASE-MATURATING ENZYME HOMOLOG ASLB-RELATED"/>
    <property type="match status" value="1"/>
</dbReference>
<proteinExistence type="predicted"/>
<dbReference type="AlphaFoldDB" id="A0A0B8QNH4"/>
<dbReference type="Proteomes" id="UP000031666">
    <property type="component" value="Unassembled WGS sequence"/>
</dbReference>
<dbReference type="STRING" id="1481914.JCM19241_232"/>
<comment type="cofactor">
    <cofactor evidence="1">
        <name>[4Fe-4S] cluster</name>
        <dbReference type="ChEBI" id="CHEBI:49883"/>
    </cofactor>
</comment>
<dbReference type="InterPro" id="IPR058240">
    <property type="entry name" value="rSAM_sf"/>
</dbReference>
<evidence type="ECO:0000259" key="2">
    <source>
        <dbReference type="Pfam" id="PF13186"/>
    </source>
</evidence>
<gene>
    <name evidence="3" type="ORF">JCM19241_232</name>
</gene>
<dbReference type="Gene3D" id="3.20.20.70">
    <property type="entry name" value="Aldolase class I"/>
    <property type="match status" value="1"/>
</dbReference>
<evidence type="ECO:0000313" key="4">
    <source>
        <dbReference type="Proteomes" id="UP000031666"/>
    </source>
</evidence>
<dbReference type="Pfam" id="PF13186">
    <property type="entry name" value="SPASM"/>
    <property type="match status" value="1"/>
</dbReference>
<evidence type="ECO:0000313" key="3">
    <source>
        <dbReference type="EMBL" id="GAM75934.1"/>
    </source>
</evidence>
<reference evidence="3 4" key="2">
    <citation type="submission" date="2015-01" db="EMBL/GenBank/DDBJ databases">
        <authorList>
            <consortium name="NBRP consortium"/>
            <person name="Sawabe T."/>
            <person name="Meirelles P."/>
            <person name="Feng G."/>
            <person name="Sayaka M."/>
            <person name="Hattori M."/>
            <person name="Ohkuma M."/>
        </authorList>
    </citation>
    <scope>NUCLEOTIDE SEQUENCE [LARGE SCALE GENOMIC DNA]</scope>
    <source>
        <strain evidence="4">JCM 19241</strain>
    </source>
</reference>
<organism evidence="3 4">
    <name type="scientific">Vibrio ishigakensis</name>
    <dbReference type="NCBI Taxonomy" id="1481914"/>
    <lineage>
        <taxon>Bacteria</taxon>
        <taxon>Pseudomonadati</taxon>
        <taxon>Pseudomonadota</taxon>
        <taxon>Gammaproteobacteria</taxon>
        <taxon>Vibrionales</taxon>
        <taxon>Vibrionaceae</taxon>
        <taxon>Vibrio</taxon>
    </lineage>
</organism>
<dbReference type="EMBL" id="BBSC01000005">
    <property type="protein sequence ID" value="GAM75934.1"/>
    <property type="molecule type" value="Genomic_DNA"/>
</dbReference>
<protein>
    <submittedName>
        <fullName evidence="3">Putative arylsulfatase regulatory protein</fullName>
    </submittedName>
</protein>
<name>A0A0B8QNH4_9VIBR</name>
<dbReference type="InterPro" id="IPR013785">
    <property type="entry name" value="Aldolase_TIM"/>
</dbReference>
<dbReference type="InterPro" id="IPR023885">
    <property type="entry name" value="4Fe4S-binding_SPASM_dom"/>
</dbReference>
<accession>A0A0B8QNH4</accession>